<dbReference type="AlphaFoldDB" id="A0A2P4TC08"/>
<evidence type="ECO:0000313" key="2">
    <source>
        <dbReference type="Proteomes" id="UP000237246"/>
    </source>
</evidence>
<sequence length="85" mass="9316">MQLIGRDGRKSVLPHVLSVSGNLDQGALAYLFDSLQLAENPLTTKKNSQRKVLKLHPCLTPIKVALDVGKGPTTELRQVCCENTF</sequence>
<evidence type="ECO:0000313" key="1">
    <source>
        <dbReference type="EMBL" id="POI33912.1"/>
    </source>
</evidence>
<dbReference type="Proteomes" id="UP000237246">
    <property type="component" value="Unassembled WGS sequence"/>
</dbReference>
<dbReference type="EMBL" id="PPHD01002692">
    <property type="protein sequence ID" value="POI33912.1"/>
    <property type="molecule type" value="Genomic_DNA"/>
</dbReference>
<comment type="caution">
    <text evidence="1">The sequence shown here is derived from an EMBL/GenBank/DDBJ whole genome shotgun (WGS) entry which is preliminary data.</text>
</comment>
<organism evidence="1 2">
    <name type="scientific">Bambusicola thoracicus</name>
    <name type="common">Chinese bamboo-partridge</name>
    <name type="synonym">Perdix thoracica</name>
    <dbReference type="NCBI Taxonomy" id="9083"/>
    <lineage>
        <taxon>Eukaryota</taxon>
        <taxon>Metazoa</taxon>
        <taxon>Chordata</taxon>
        <taxon>Craniata</taxon>
        <taxon>Vertebrata</taxon>
        <taxon>Euteleostomi</taxon>
        <taxon>Archelosauria</taxon>
        <taxon>Archosauria</taxon>
        <taxon>Dinosauria</taxon>
        <taxon>Saurischia</taxon>
        <taxon>Theropoda</taxon>
        <taxon>Coelurosauria</taxon>
        <taxon>Aves</taxon>
        <taxon>Neognathae</taxon>
        <taxon>Galloanserae</taxon>
        <taxon>Galliformes</taxon>
        <taxon>Phasianidae</taxon>
        <taxon>Perdicinae</taxon>
        <taxon>Bambusicola</taxon>
    </lineage>
</organism>
<keyword evidence="2" id="KW-1185">Reference proteome</keyword>
<gene>
    <name evidence="1" type="ORF">CIB84_002335</name>
</gene>
<accession>A0A2P4TC08</accession>
<name>A0A2P4TC08_BAMTH</name>
<dbReference type="Gene3D" id="3.30.930.10">
    <property type="entry name" value="Bira Bifunctional Protein, Domain 2"/>
    <property type="match status" value="1"/>
</dbReference>
<protein>
    <submittedName>
        <fullName evidence="1">Uncharacterized protein</fullName>
    </submittedName>
</protein>
<dbReference type="OrthoDB" id="57698at2759"/>
<reference evidence="1 2" key="1">
    <citation type="submission" date="2018-01" db="EMBL/GenBank/DDBJ databases">
        <title>Comparison of the Chinese Bamboo Partridge and Red Junglefowl genome sequences highlights the importance of demography in genome evolution.</title>
        <authorList>
            <person name="Tiley G.P."/>
            <person name="Kimball R.T."/>
            <person name="Braun E.L."/>
            <person name="Burleigh J.G."/>
        </authorList>
    </citation>
    <scope>NUCLEOTIDE SEQUENCE [LARGE SCALE GENOMIC DNA]</scope>
    <source>
        <strain evidence="1">RTK389</strain>
        <tissue evidence="1">Blood</tissue>
    </source>
</reference>
<dbReference type="InterPro" id="IPR045864">
    <property type="entry name" value="aa-tRNA-synth_II/BPL/LPL"/>
</dbReference>
<proteinExistence type="predicted"/>
<dbReference type="SUPFAM" id="SSF55681">
    <property type="entry name" value="Class II aaRS and biotin synthetases"/>
    <property type="match status" value="1"/>
</dbReference>